<dbReference type="InterPro" id="IPR001173">
    <property type="entry name" value="Glyco_trans_2-like"/>
</dbReference>
<keyword evidence="4" id="KW-0472">Membrane</keyword>
<gene>
    <name evidence="6" type="ORF">E6K71_11455</name>
</gene>
<evidence type="ECO:0000256" key="1">
    <source>
        <dbReference type="ARBA" id="ARBA00006739"/>
    </source>
</evidence>
<comment type="similarity">
    <text evidence="1">Belongs to the glycosyltransferase 2 family.</text>
</comment>
<feature type="domain" description="Glycosyltransferase 2-like" evidence="5">
    <location>
        <begin position="5"/>
        <end position="131"/>
    </location>
</feature>
<dbReference type="CDD" id="cd04186">
    <property type="entry name" value="GT_2_like_c"/>
    <property type="match status" value="1"/>
</dbReference>
<reference evidence="6 7" key="1">
    <citation type="journal article" date="2019" name="Nat. Microbiol.">
        <title>Mediterranean grassland soil C-N compound turnover is dependent on rainfall and depth, and is mediated by genomically divergent microorganisms.</title>
        <authorList>
            <person name="Diamond S."/>
            <person name="Andeer P.F."/>
            <person name="Li Z."/>
            <person name="Crits-Christoph A."/>
            <person name="Burstein D."/>
            <person name="Anantharaman K."/>
            <person name="Lane K.R."/>
            <person name="Thomas B.C."/>
            <person name="Pan C."/>
            <person name="Northen T.R."/>
            <person name="Banfield J.F."/>
        </authorList>
    </citation>
    <scope>NUCLEOTIDE SEQUENCE [LARGE SCALE GENOMIC DNA]</scope>
    <source>
        <strain evidence="6">WS_1</strain>
    </source>
</reference>
<evidence type="ECO:0000256" key="3">
    <source>
        <dbReference type="ARBA" id="ARBA00022679"/>
    </source>
</evidence>
<evidence type="ECO:0000313" key="7">
    <source>
        <dbReference type="Proteomes" id="UP000316292"/>
    </source>
</evidence>
<dbReference type="AlphaFoldDB" id="A0A538S678"/>
<dbReference type="InterPro" id="IPR029044">
    <property type="entry name" value="Nucleotide-diphossugar_trans"/>
</dbReference>
<evidence type="ECO:0000256" key="2">
    <source>
        <dbReference type="ARBA" id="ARBA00022676"/>
    </source>
</evidence>
<dbReference type="SUPFAM" id="SSF53448">
    <property type="entry name" value="Nucleotide-diphospho-sugar transferases"/>
    <property type="match status" value="1"/>
</dbReference>
<keyword evidence="2" id="KW-0328">Glycosyltransferase</keyword>
<protein>
    <submittedName>
        <fullName evidence="6">Glycosyltransferase family 2 protein</fullName>
    </submittedName>
</protein>
<evidence type="ECO:0000256" key="4">
    <source>
        <dbReference type="SAM" id="Phobius"/>
    </source>
</evidence>
<dbReference type="Proteomes" id="UP000316292">
    <property type="component" value="Unassembled WGS sequence"/>
</dbReference>
<dbReference type="EMBL" id="VBOR01000141">
    <property type="protein sequence ID" value="TMQ46874.1"/>
    <property type="molecule type" value="Genomic_DNA"/>
</dbReference>
<comment type="caution">
    <text evidence="6">The sequence shown here is derived from an EMBL/GenBank/DDBJ whole genome shotgun (WGS) entry which is preliminary data.</text>
</comment>
<organism evidence="6 7">
    <name type="scientific">Eiseniibacteriota bacterium</name>
    <dbReference type="NCBI Taxonomy" id="2212470"/>
    <lineage>
        <taxon>Bacteria</taxon>
        <taxon>Candidatus Eiseniibacteriota</taxon>
    </lineage>
</organism>
<dbReference type="Gene3D" id="3.90.550.10">
    <property type="entry name" value="Spore Coat Polysaccharide Biosynthesis Protein SpsA, Chain A"/>
    <property type="match status" value="1"/>
</dbReference>
<feature type="transmembrane region" description="Helical" evidence="4">
    <location>
        <begin position="255"/>
        <end position="275"/>
    </location>
</feature>
<keyword evidence="4" id="KW-0812">Transmembrane</keyword>
<dbReference type="PANTHER" id="PTHR43179">
    <property type="entry name" value="RHAMNOSYLTRANSFERASE WBBL"/>
    <property type="match status" value="1"/>
</dbReference>
<evidence type="ECO:0000259" key="5">
    <source>
        <dbReference type="Pfam" id="PF00535"/>
    </source>
</evidence>
<keyword evidence="3 6" id="KW-0808">Transferase</keyword>
<accession>A0A538S678</accession>
<name>A0A538S678_UNCEI</name>
<dbReference type="Pfam" id="PF00535">
    <property type="entry name" value="Glycos_transf_2"/>
    <property type="match status" value="1"/>
</dbReference>
<dbReference type="PANTHER" id="PTHR43179:SF12">
    <property type="entry name" value="GALACTOFURANOSYLTRANSFERASE GLFT2"/>
    <property type="match status" value="1"/>
</dbReference>
<proteinExistence type="inferred from homology"/>
<evidence type="ECO:0000313" key="6">
    <source>
        <dbReference type="EMBL" id="TMQ46874.1"/>
    </source>
</evidence>
<keyword evidence="4" id="KW-1133">Transmembrane helix</keyword>
<dbReference type="GO" id="GO:0016757">
    <property type="term" value="F:glycosyltransferase activity"/>
    <property type="evidence" value="ECO:0007669"/>
    <property type="project" value="UniProtKB-KW"/>
</dbReference>
<sequence>MIKASVIVITYNGRHHLDACFRSLEKQSVEAHETILIDNGSQDGSADFVRRNFPRVRVIESKTNLGFAGGNNLAAKEASGEVLVFLNDDTEVSPNWLERVLSPFDSDPRIAIVGCKMIDFFHRDVEVRVLCDLFGSAINDGIPRTPASHGYADVFYVPGFALAIRTAVFREVGGFDDSYFMFAEDIDLDWRVLLAGHRMVAVRDAVVYHKFGGSVPGAQIVAAEARPFRTALWKREMGERNLITTVLKNYHAWNLAWVLPSYFGIYLLELLFFLARQRPDVVRAYGRALIANLRGLRRTLRVRRGIQAMRRVPDRTIIRQTRMGSVKLLQARKTGFRIEISS</sequence>